<protein>
    <submittedName>
        <fullName evidence="1">Uncharacterized protein</fullName>
    </submittedName>
</protein>
<proteinExistence type="predicted"/>
<evidence type="ECO:0000313" key="1">
    <source>
        <dbReference type="EMBL" id="TPV31939.1"/>
    </source>
</evidence>
<sequence>MYRKITLKSALKSLLEIPKQVQGRFGNNEKYKSIVDFIICFKYDEDDYHIPTITELEKLTGLKRNLLNKYLIEMYNSIVDDELNFDYKINKTEIYFLVRHDKTFSSFRCHNLSFIPKVGDNFTIPYLRAKFRFDMFYVYDVHHNFIDDVHAIYISLKQGLYNSFWHQRLDEAQFKNEISIMDLINLSEADIKEKLGYRRY</sequence>
<comment type="caution">
    <text evidence="1">The sequence shown here is derived from an EMBL/GenBank/DDBJ whole genome shotgun (WGS) entry which is preliminary data.</text>
</comment>
<reference evidence="1 2" key="1">
    <citation type="submission" date="2019-06" db="EMBL/GenBank/DDBJ databases">
        <title>Flavobacteriaceae Paucihalobacterium erythroidium CWB-1, complete genome.</title>
        <authorList>
            <person name="Wu S."/>
        </authorList>
    </citation>
    <scope>NUCLEOTIDE SEQUENCE [LARGE SCALE GENOMIC DNA]</scope>
    <source>
        <strain evidence="1 2">CWB-1</strain>
    </source>
</reference>
<organism evidence="1 2">
    <name type="scientific">Paucihalobacter ruber</name>
    <dbReference type="NCBI Taxonomy" id="2567861"/>
    <lineage>
        <taxon>Bacteria</taxon>
        <taxon>Pseudomonadati</taxon>
        <taxon>Bacteroidota</taxon>
        <taxon>Flavobacteriia</taxon>
        <taxon>Flavobacteriales</taxon>
        <taxon>Flavobacteriaceae</taxon>
        <taxon>Paucihalobacter</taxon>
    </lineage>
</organism>
<dbReference type="EMBL" id="VHIQ01000007">
    <property type="protein sequence ID" value="TPV31939.1"/>
    <property type="molecule type" value="Genomic_DNA"/>
</dbReference>
<dbReference type="AlphaFoldDB" id="A0A506PED0"/>
<keyword evidence="2" id="KW-1185">Reference proteome</keyword>
<dbReference type="Proteomes" id="UP000317332">
    <property type="component" value="Unassembled WGS sequence"/>
</dbReference>
<gene>
    <name evidence="1" type="ORF">FJ651_14085</name>
</gene>
<name>A0A506PED0_9FLAO</name>
<evidence type="ECO:0000313" key="2">
    <source>
        <dbReference type="Proteomes" id="UP000317332"/>
    </source>
</evidence>
<accession>A0A506PED0</accession>